<evidence type="ECO:0000313" key="2">
    <source>
        <dbReference type="Proteomes" id="UP000269374"/>
    </source>
</evidence>
<evidence type="ECO:0008006" key="3">
    <source>
        <dbReference type="Google" id="ProtNLM"/>
    </source>
</evidence>
<gene>
    <name evidence="1" type="ORF">D7I46_12865</name>
</gene>
<protein>
    <recommendedName>
        <fullName evidence="3">Guanylate kinase</fullName>
    </recommendedName>
</protein>
<dbReference type="EMBL" id="CP032628">
    <property type="protein sequence ID" value="AYG02023.1"/>
    <property type="molecule type" value="Genomic_DNA"/>
</dbReference>
<dbReference type="RefSeq" id="WP_120773392.1">
    <property type="nucleotide sequence ID" value="NZ_CP032628.1"/>
</dbReference>
<dbReference type="OrthoDB" id="9802030at2"/>
<dbReference type="AlphaFoldDB" id="A0A387BDS2"/>
<keyword evidence="2" id="KW-1185">Reference proteome</keyword>
<organism evidence="1 2">
    <name type="scientific">Lactococcus allomyrinae</name>
    <dbReference type="NCBI Taxonomy" id="2419773"/>
    <lineage>
        <taxon>Bacteria</taxon>
        <taxon>Bacillati</taxon>
        <taxon>Bacillota</taxon>
        <taxon>Bacilli</taxon>
        <taxon>Lactobacillales</taxon>
        <taxon>Streptococcaceae</taxon>
        <taxon>Lactococcus</taxon>
    </lineage>
</organism>
<reference evidence="1 2" key="1">
    <citation type="submission" date="2018-09" db="EMBL/GenBank/DDBJ databases">
        <title>Genome sequencing of strain 1JSPR-7.</title>
        <authorList>
            <person name="Heo J."/>
            <person name="Kim S.-J."/>
            <person name="Kwon S.-W."/>
        </authorList>
    </citation>
    <scope>NUCLEOTIDE SEQUENCE [LARGE SCALE GENOMIC DNA]</scope>
    <source>
        <strain evidence="1 2">1JSPR-7</strain>
        <plasmid evidence="1 2">unnamed1</plasmid>
    </source>
</reference>
<accession>A0A387BDS2</accession>
<dbReference type="KEGG" id="lact:D7I46_12865"/>
<dbReference type="Proteomes" id="UP000269374">
    <property type="component" value="Plasmid unnamed1"/>
</dbReference>
<keyword evidence="1" id="KW-0614">Plasmid</keyword>
<name>A0A387BDS2_9LACT</name>
<sequence>MTHIISASPCLGKTTIYQLNKERTFDRDFNESRSTKGMTPRQKGFFWYAASDLINVQADTDVFSYIFVTDELELLEWLKRPNLYTKAHDLTVILPDNSDAQYMAEYKKRIIERSGIEWFNRVMIPKLEALDDLMKKFQEKGFDVRLTHSNQPYIEDVFKFTDDIILPKK</sequence>
<geneLocation type="plasmid" evidence="1 2">
    <name>unnamed1</name>
</geneLocation>
<evidence type="ECO:0000313" key="1">
    <source>
        <dbReference type="EMBL" id="AYG02023.1"/>
    </source>
</evidence>
<proteinExistence type="predicted"/>